<name>A0A3G8M2A8_9HYPH</name>
<dbReference type="KEGG" id="mros:EHO51_04550"/>
<dbReference type="Proteomes" id="UP000273982">
    <property type="component" value="Chromosome"/>
</dbReference>
<proteinExistence type="predicted"/>
<accession>A0A3G8M2A8</accession>
<dbReference type="AlphaFoldDB" id="A0A3G8M2A8"/>
<protein>
    <submittedName>
        <fullName evidence="2">Uncharacterized protein</fullName>
    </submittedName>
</protein>
<feature type="region of interest" description="Disordered" evidence="1">
    <location>
        <begin position="1"/>
        <end position="28"/>
    </location>
</feature>
<organism evidence="2 3">
    <name type="scientific">Methylocystis rosea</name>
    <dbReference type="NCBI Taxonomy" id="173366"/>
    <lineage>
        <taxon>Bacteria</taxon>
        <taxon>Pseudomonadati</taxon>
        <taxon>Pseudomonadota</taxon>
        <taxon>Alphaproteobacteria</taxon>
        <taxon>Hyphomicrobiales</taxon>
        <taxon>Methylocystaceae</taxon>
        <taxon>Methylocystis</taxon>
    </lineage>
</organism>
<evidence type="ECO:0000313" key="2">
    <source>
        <dbReference type="EMBL" id="AZG76061.1"/>
    </source>
</evidence>
<gene>
    <name evidence="2" type="ORF">EHO51_04550</name>
</gene>
<evidence type="ECO:0000256" key="1">
    <source>
        <dbReference type="SAM" id="MobiDB-lite"/>
    </source>
</evidence>
<sequence length="72" mass="7794">MRDSHKLHGVDGRDKPGHDEPIENGAPAEASVLKTTCVDDVVGMLCYDGLAKTIEQMDESVLAEAIRREQSG</sequence>
<evidence type="ECO:0000313" key="3">
    <source>
        <dbReference type="Proteomes" id="UP000273982"/>
    </source>
</evidence>
<reference evidence="2 3" key="1">
    <citation type="submission" date="2018-11" db="EMBL/GenBank/DDBJ databases">
        <title>Genome squencing of methanotrophic bacteria isolated from alkaline groundwater in Korea.</title>
        <authorList>
            <person name="Nguyen L.N."/>
        </authorList>
    </citation>
    <scope>NUCLEOTIDE SEQUENCE [LARGE SCALE GENOMIC DNA]</scope>
    <source>
        <strain evidence="2 3">GW6</strain>
    </source>
</reference>
<dbReference type="RefSeq" id="WP_124737897.1">
    <property type="nucleotide sequence ID" value="NZ_CP034086.1"/>
</dbReference>
<dbReference type="EMBL" id="CP034086">
    <property type="protein sequence ID" value="AZG76061.1"/>
    <property type="molecule type" value="Genomic_DNA"/>
</dbReference>
<feature type="compositionally biased region" description="Basic and acidic residues" evidence="1">
    <location>
        <begin position="1"/>
        <end position="21"/>
    </location>
</feature>